<proteinExistence type="predicted"/>
<reference evidence="3" key="1">
    <citation type="journal article" date="2014" name="Int. J. Syst. Evol. Microbiol.">
        <title>Complete genome sequence of Corynebacterium casei LMG S-19264T (=DSM 44701T), isolated from a smear-ripened cheese.</title>
        <authorList>
            <consortium name="US DOE Joint Genome Institute (JGI-PGF)"/>
            <person name="Walter F."/>
            <person name="Albersmeier A."/>
            <person name="Kalinowski J."/>
            <person name="Ruckert C."/>
        </authorList>
    </citation>
    <scope>NUCLEOTIDE SEQUENCE</scope>
    <source>
        <strain evidence="3">NBRC 110071</strain>
    </source>
</reference>
<protein>
    <submittedName>
        <fullName evidence="3">Chalcone isomerase</fullName>
    </submittedName>
</protein>
<dbReference type="Proteomes" id="UP001161389">
    <property type="component" value="Unassembled WGS sequence"/>
</dbReference>
<feature type="chain" id="PRO_5041430128" evidence="1">
    <location>
        <begin position="20"/>
        <end position="185"/>
    </location>
</feature>
<keyword evidence="3" id="KW-0413">Isomerase</keyword>
<dbReference type="InterPro" id="IPR016087">
    <property type="entry name" value="Chalcone_isomerase"/>
</dbReference>
<accession>A0AA37SAJ8</accession>
<evidence type="ECO:0000259" key="2">
    <source>
        <dbReference type="Pfam" id="PF16036"/>
    </source>
</evidence>
<evidence type="ECO:0000256" key="1">
    <source>
        <dbReference type="SAM" id="SignalP"/>
    </source>
</evidence>
<name>A0AA37SAJ8_9GAMM</name>
<feature type="domain" description="Chalcone isomerase" evidence="2">
    <location>
        <begin position="19"/>
        <end position="184"/>
    </location>
</feature>
<feature type="signal peptide" evidence="1">
    <location>
        <begin position="1"/>
        <end position="19"/>
    </location>
</feature>
<dbReference type="GO" id="GO:0016872">
    <property type="term" value="F:intramolecular lyase activity"/>
    <property type="evidence" value="ECO:0007669"/>
    <property type="project" value="InterPro"/>
</dbReference>
<comment type="caution">
    <text evidence="3">The sequence shown here is derived from an EMBL/GenBank/DDBJ whole genome shotgun (WGS) entry which is preliminary data.</text>
</comment>
<dbReference type="AlphaFoldDB" id="A0AA37SAJ8"/>
<dbReference type="Pfam" id="PF16036">
    <property type="entry name" value="Chalcone_3"/>
    <property type="match status" value="1"/>
</dbReference>
<sequence>MFKKIIACGAMVCAMSASAMQIADVEIPDQLKASGSDLVLNGAGIRDKMFLDLYVAGLYLQSKGLTADQVLNADQPMALRLHIISGLITAEKMVNATNEGFELSTGGNTAAIKPEIEKFINVFREEIKEGDIFDLVYVPGEGVTVTKNGVKKDTVKGVEFKKAMFGIWLSDNPVHDGLKAELLGS</sequence>
<evidence type="ECO:0000313" key="3">
    <source>
        <dbReference type="EMBL" id="GLQ32190.1"/>
    </source>
</evidence>
<dbReference type="SUPFAM" id="SSF54626">
    <property type="entry name" value="Chalcone isomerase"/>
    <property type="match status" value="1"/>
</dbReference>
<dbReference type="EMBL" id="BSNM01000015">
    <property type="protein sequence ID" value="GLQ32190.1"/>
    <property type="molecule type" value="Genomic_DNA"/>
</dbReference>
<dbReference type="Gene3D" id="3.50.70.10">
    <property type="match status" value="1"/>
</dbReference>
<keyword evidence="4" id="KW-1185">Reference proteome</keyword>
<keyword evidence="1" id="KW-0732">Signal</keyword>
<reference evidence="3" key="2">
    <citation type="submission" date="2023-01" db="EMBL/GenBank/DDBJ databases">
        <title>Draft genome sequence of Litoribrevibacter albus strain NBRC 110071.</title>
        <authorList>
            <person name="Sun Q."/>
            <person name="Mori K."/>
        </authorList>
    </citation>
    <scope>NUCLEOTIDE SEQUENCE</scope>
    <source>
        <strain evidence="3">NBRC 110071</strain>
    </source>
</reference>
<gene>
    <name evidence="3" type="ORF">GCM10007876_26690</name>
</gene>
<evidence type="ECO:0000313" key="4">
    <source>
        <dbReference type="Proteomes" id="UP001161389"/>
    </source>
</evidence>
<dbReference type="InterPro" id="IPR016088">
    <property type="entry name" value="Chalcone_isomerase_3-sand"/>
</dbReference>
<organism evidence="3 4">
    <name type="scientific">Litoribrevibacter albus</name>
    <dbReference type="NCBI Taxonomy" id="1473156"/>
    <lineage>
        <taxon>Bacteria</taxon>
        <taxon>Pseudomonadati</taxon>
        <taxon>Pseudomonadota</taxon>
        <taxon>Gammaproteobacteria</taxon>
        <taxon>Oceanospirillales</taxon>
        <taxon>Oceanospirillaceae</taxon>
        <taxon>Litoribrevibacter</taxon>
    </lineage>
</organism>
<dbReference type="InterPro" id="IPR036298">
    <property type="entry name" value="Chalcone_isomerase_sf"/>
</dbReference>